<keyword evidence="7" id="KW-0931">ER-Golgi transport</keyword>
<dbReference type="Gene3D" id="1.25.40.10">
    <property type="entry name" value="Tetratricopeptide repeat domain"/>
    <property type="match status" value="1"/>
</dbReference>
<keyword evidence="3" id="KW-0813">Transport</keyword>
<evidence type="ECO:0000256" key="11">
    <source>
        <dbReference type="ARBA" id="ARBA00074587"/>
    </source>
</evidence>
<reference evidence="16" key="1">
    <citation type="submission" date="2025-08" db="UniProtKB">
        <authorList>
            <consortium name="Ensembl"/>
        </authorList>
    </citation>
    <scope>IDENTIFICATION</scope>
</reference>
<evidence type="ECO:0000256" key="14">
    <source>
        <dbReference type="SAM" id="Coils"/>
    </source>
</evidence>
<comment type="subunit">
    <text evidence="10">Component of the multisubunit TRAPP (transport protein particle) complex, which includes at least TRAPPC2, TRAPPC2L, TRAPPC3, TRAPPC3L, TRAPPC4, TRAPPC5, TRAPPC8, TRAPPC9, TRAPPC10, TRAPPC11 and TRAPPC12. Interacts with CENPE.</text>
</comment>
<dbReference type="FunFam" id="1.25.40.10:FF:000170">
    <property type="entry name" value="Trafficking protein particle complex subunit 12"/>
    <property type="match status" value="1"/>
</dbReference>
<feature type="compositionally biased region" description="Basic and acidic residues" evidence="15">
    <location>
        <begin position="103"/>
        <end position="114"/>
    </location>
</feature>
<dbReference type="GO" id="GO:0000776">
    <property type="term" value="C:kinetochore"/>
    <property type="evidence" value="ECO:0007669"/>
    <property type="project" value="Ensembl"/>
</dbReference>
<comment type="function">
    <text evidence="9">Component of the TRAPP complex, which is involved in endoplasmic reticulum to Golgi apparatus trafficking at a very early stage. Also plays a role in chromosome congression, kinetochore assembly and stability and controls the recruitment of CENPE to the kinetochores.</text>
</comment>
<accession>A0A8D0GQ72</accession>
<keyword evidence="5" id="KW-0677">Repeat</keyword>
<feature type="coiled-coil region" evidence="14">
    <location>
        <begin position="652"/>
        <end position="679"/>
    </location>
</feature>
<proteinExistence type="predicted"/>
<dbReference type="OMA" id="MSNITQE"/>
<protein>
    <recommendedName>
        <fullName evidence="11">Trafficking protein particle complex subunit 12</fullName>
    </recommendedName>
    <alternativeName>
        <fullName evidence="12">Tetratricopeptide repeat protein 15</fullName>
    </alternativeName>
</protein>
<dbReference type="GeneTree" id="ENSGT00390000002448"/>
<dbReference type="InterPro" id="IPR019734">
    <property type="entry name" value="TPR_rpt"/>
</dbReference>
<dbReference type="GO" id="GO:0005654">
    <property type="term" value="C:nucleoplasm"/>
    <property type="evidence" value="ECO:0007669"/>
    <property type="project" value="Ensembl"/>
</dbReference>
<evidence type="ECO:0000256" key="2">
    <source>
        <dbReference type="ARBA" id="ARBA00004399"/>
    </source>
</evidence>
<evidence type="ECO:0000256" key="9">
    <source>
        <dbReference type="ARBA" id="ARBA00058339"/>
    </source>
</evidence>
<dbReference type="GO" id="GO:0030008">
    <property type="term" value="C:TRAPP complex"/>
    <property type="evidence" value="ECO:0007669"/>
    <property type="project" value="Ensembl"/>
</dbReference>
<dbReference type="Pfam" id="PF13174">
    <property type="entry name" value="TPR_6"/>
    <property type="match status" value="1"/>
</dbReference>
<evidence type="ECO:0000256" key="6">
    <source>
        <dbReference type="ARBA" id="ARBA00022803"/>
    </source>
</evidence>
<dbReference type="SMART" id="SM00028">
    <property type="entry name" value="TPR"/>
    <property type="match status" value="4"/>
</dbReference>
<dbReference type="GO" id="GO:0048471">
    <property type="term" value="C:perinuclear region of cytoplasm"/>
    <property type="evidence" value="ECO:0007669"/>
    <property type="project" value="Ensembl"/>
</dbReference>
<dbReference type="PANTHER" id="PTHR21581">
    <property type="entry name" value="D-ALANYL-D-ALANINE CARBOXYPEPTIDASE"/>
    <property type="match status" value="1"/>
</dbReference>
<evidence type="ECO:0000256" key="1">
    <source>
        <dbReference type="ARBA" id="ARBA00004123"/>
    </source>
</evidence>
<feature type="repeat" description="TPR" evidence="13">
    <location>
        <begin position="673"/>
        <end position="706"/>
    </location>
</feature>
<dbReference type="AlphaFoldDB" id="A0A8D0GQ72"/>
<dbReference type="Ensembl" id="ENSSPUT00000009144.1">
    <property type="protein sequence ID" value="ENSSPUP00000008574.1"/>
    <property type="gene ID" value="ENSSPUG00000006663.1"/>
</dbReference>
<evidence type="ECO:0000256" key="4">
    <source>
        <dbReference type="ARBA" id="ARBA00022553"/>
    </source>
</evidence>
<evidence type="ECO:0000256" key="7">
    <source>
        <dbReference type="ARBA" id="ARBA00022892"/>
    </source>
</evidence>
<dbReference type="GO" id="GO:0005793">
    <property type="term" value="C:endoplasmic reticulum-Golgi intermediate compartment"/>
    <property type="evidence" value="ECO:0007669"/>
    <property type="project" value="UniProtKB-SubCell"/>
</dbReference>
<evidence type="ECO:0000256" key="15">
    <source>
        <dbReference type="SAM" id="MobiDB-lite"/>
    </source>
</evidence>
<keyword evidence="14" id="KW-0175">Coiled coil</keyword>
<dbReference type="GO" id="GO:0006888">
    <property type="term" value="P:endoplasmic reticulum to Golgi vesicle-mediated transport"/>
    <property type="evidence" value="ECO:0007669"/>
    <property type="project" value="Ensembl"/>
</dbReference>
<reference evidence="16" key="2">
    <citation type="submission" date="2025-09" db="UniProtKB">
        <authorList>
            <consortium name="Ensembl"/>
        </authorList>
    </citation>
    <scope>IDENTIFICATION</scope>
</reference>
<gene>
    <name evidence="16" type="primary">TRAPPC12</name>
</gene>
<keyword evidence="6 13" id="KW-0802">TPR repeat</keyword>
<evidence type="ECO:0000256" key="13">
    <source>
        <dbReference type="PROSITE-ProRule" id="PRU00339"/>
    </source>
</evidence>
<evidence type="ECO:0000256" key="8">
    <source>
        <dbReference type="ARBA" id="ARBA00023242"/>
    </source>
</evidence>
<feature type="region of interest" description="Disordered" evidence="15">
    <location>
        <begin position="103"/>
        <end position="137"/>
    </location>
</feature>
<dbReference type="Pfam" id="PF14559">
    <property type="entry name" value="TPR_19"/>
    <property type="match status" value="1"/>
</dbReference>
<dbReference type="SUPFAM" id="SSF48452">
    <property type="entry name" value="TPR-like"/>
    <property type="match status" value="1"/>
</dbReference>
<dbReference type="GO" id="GO:0090234">
    <property type="term" value="P:regulation of kinetochore assembly"/>
    <property type="evidence" value="ECO:0007669"/>
    <property type="project" value="Ensembl"/>
</dbReference>
<feature type="region of interest" description="Disordered" evidence="15">
    <location>
        <begin position="1"/>
        <end position="29"/>
    </location>
</feature>
<organism evidence="16 17">
    <name type="scientific">Sphenodon punctatus</name>
    <name type="common">Tuatara</name>
    <name type="synonym">Hatteria punctata</name>
    <dbReference type="NCBI Taxonomy" id="8508"/>
    <lineage>
        <taxon>Eukaryota</taxon>
        <taxon>Metazoa</taxon>
        <taxon>Chordata</taxon>
        <taxon>Craniata</taxon>
        <taxon>Vertebrata</taxon>
        <taxon>Euteleostomi</taxon>
        <taxon>Lepidosauria</taxon>
        <taxon>Sphenodontia</taxon>
        <taxon>Sphenodontidae</taxon>
        <taxon>Sphenodon</taxon>
    </lineage>
</organism>
<evidence type="ECO:0000256" key="3">
    <source>
        <dbReference type="ARBA" id="ARBA00022448"/>
    </source>
</evidence>
<dbReference type="GO" id="GO:0051310">
    <property type="term" value="P:metaphase chromosome alignment"/>
    <property type="evidence" value="ECO:0007669"/>
    <property type="project" value="Ensembl"/>
</dbReference>
<evidence type="ECO:0000313" key="17">
    <source>
        <dbReference type="Proteomes" id="UP000694392"/>
    </source>
</evidence>
<keyword evidence="4" id="KW-0597">Phosphoprotein</keyword>
<keyword evidence="8" id="KW-0539">Nucleus</keyword>
<evidence type="ECO:0000256" key="12">
    <source>
        <dbReference type="ARBA" id="ARBA00081147"/>
    </source>
</evidence>
<evidence type="ECO:0000256" key="10">
    <source>
        <dbReference type="ARBA" id="ARBA00066258"/>
    </source>
</evidence>
<dbReference type="PROSITE" id="PS50005">
    <property type="entry name" value="TPR"/>
    <property type="match status" value="1"/>
</dbReference>
<sequence>MENTDGNAEDAKKSVSEEEEGGSGVQPQVQEELLFHEETIDLGGDEFESEGNETISEDSSNFIDKLNEHMMESVIISDSPNNSEDDTGELGCLQEIVEQIEAKGTHTLEGDAGKDVVSNESENEQEETPKDISDIGTDDASLKEELIQEVATDEQKVENEAPVDVTPNNTDEDKPEIQIPSHLANKSSPEGVEPIPVCTIFSQGNPVNTQPQLFIHDGFELQMVKSPSFSCACDTPIKSAPQVVQPSPSLSNFFGDTVNTNTLASDFFDTFTTSTFISVSNPNASASVPEQMSSLAAAGESQDSADPMFSIGNGRSEAGGPLPSLEIPQSPKPFSQIQAVFQGSNDPFATALNMSELDRRNDAWLPSEKTRNVLISVATQQYSTVFIDKENFTMPGLKFDNIHGDAVKDLMLRFLGEQAAAKRQVLNANSVEQSFVGLKQLINSKNWRAAVDLCGRLLTAHGQGYGKSGLPTSHTTDSLQLWFVRLALLVKLTLFQSAEMEFEPFGNLDQPDLYYEYYPVYPGRRGSMVPFSMRILHAEVQQYLGNPQESLDRLHSMKTICTKILWNLEQGLAEDGSMTNITQENRQASVQLWRSRLGRVMYSMANCLLMMKDYVLAVDAYHTVIKYYPEQEPQLLSGIGRIFLQIGDIKTAEKYFQDVEKVTQKLNGLKNQITVLMNRAFLHLGQNNFAEAHKFFTEILRLDPSNAVANNNAAVCLLYLGKLKDSLRQLEGMVQQDPKHYLHESVLFNLTTMYELESSRSMQKKQALLEAVAVKEGDSFNTQCLKLG</sequence>
<evidence type="ECO:0000313" key="16">
    <source>
        <dbReference type="Ensembl" id="ENSSPUP00000008574.1"/>
    </source>
</evidence>
<dbReference type="Proteomes" id="UP000694392">
    <property type="component" value="Unplaced"/>
</dbReference>
<comment type="subcellular location">
    <subcellularLocation>
        <location evidence="2">Endoplasmic reticulum-Golgi intermediate compartment</location>
    </subcellularLocation>
    <subcellularLocation>
        <location evidence="1">Nucleus</location>
    </subcellularLocation>
</comment>
<dbReference type="GO" id="GO:0005794">
    <property type="term" value="C:Golgi apparatus"/>
    <property type="evidence" value="ECO:0007669"/>
    <property type="project" value="Ensembl"/>
</dbReference>
<dbReference type="InterPro" id="IPR011990">
    <property type="entry name" value="TPR-like_helical_dom_sf"/>
</dbReference>
<name>A0A8D0GQ72_SPHPU</name>
<feature type="region of interest" description="Disordered" evidence="15">
    <location>
        <begin position="150"/>
        <end position="176"/>
    </location>
</feature>
<keyword evidence="17" id="KW-1185">Reference proteome</keyword>
<dbReference type="GO" id="GO:1905342">
    <property type="term" value="P:positive regulation of protein localization to kinetochore"/>
    <property type="evidence" value="ECO:0007669"/>
    <property type="project" value="Ensembl"/>
</dbReference>
<dbReference type="GO" id="GO:0007030">
    <property type="term" value="P:Golgi organization"/>
    <property type="evidence" value="ECO:0007669"/>
    <property type="project" value="Ensembl"/>
</dbReference>
<evidence type="ECO:0000256" key="5">
    <source>
        <dbReference type="ARBA" id="ARBA00022737"/>
    </source>
</evidence>
<dbReference type="PANTHER" id="PTHR21581:SF6">
    <property type="entry name" value="TRAFFICKING PROTEIN PARTICLE COMPLEX SUBUNIT 12"/>
    <property type="match status" value="1"/>
</dbReference>